<dbReference type="Proteomes" id="UP000578252">
    <property type="component" value="Unassembled WGS sequence"/>
</dbReference>
<dbReference type="OrthoDB" id="3243307at2"/>
<evidence type="ECO:0000313" key="1">
    <source>
        <dbReference type="EMBL" id="NMW64039.1"/>
    </source>
</evidence>
<dbReference type="EMBL" id="JABCUR010000001">
    <property type="protein sequence ID" value="NMW64039.1"/>
    <property type="molecule type" value="Genomic_DNA"/>
</dbReference>
<organism evidence="1 2">
    <name type="scientific">Mobiluncus mulieris</name>
    <dbReference type="NCBI Taxonomy" id="2052"/>
    <lineage>
        <taxon>Bacteria</taxon>
        <taxon>Bacillati</taxon>
        <taxon>Actinomycetota</taxon>
        <taxon>Actinomycetes</taxon>
        <taxon>Actinomycetales</taxon>
        <taxon>Actinomycetaceae</taxon>
        <taxon>Mobiluncus</taxon>
    </lineage>
</organism>
<name>A0A2X1RTX3_9ACTO</name>
<reference evidence="1 2" key="1">
    <citation type="submission" date="2020-04" db="EMBL/GenBank/DDBJ databases">
        <title>Antimicrobial susceptibility and clonality of vaginal-derived multi-drug resistant Mobiluncus isolates in China.</title>
        <authorList>
            <person name="Zhang X."/>
        </authorList>
    </citation>
    <scope>NUCLEOTIDE SEQUENCE [LARGE SCALE GENOMIC DNA]</scope>
    <source>
        <strain evidence="1 2">13</strain>
    </source>
</reference>
<protein>
    <submittedName>
        <fullName evidence="1">DUF3800 domain-containing protein</fullName>
    </submittedName>
</protein>
<proteinExistence type="predicted"/>
<evidence type="ECO:0000313" key="2">
    <source>
        <dbReference type="Proteomes" id="UP000578252"/>
    </source>
</evidence>
<dbReference type="RefSeq" id="WP_004013628.1">
    <property type="nucleotide sequence ID" value="NZ_CAMPNB010000016.1"/>
</dbReference>
<sequence length="110" mass="12472">MEENFGSAIALLGRLARAISDSGVAIFIEGVDTKRLNARYRYPDSPHEVCLRNLLGRVDEYLESTGAKCKVIADMVSDENSYQQRFDYYCDLSSTTLVRLVCDKIRKIWG</sequence>
<dbReference type="AlphaFoldDB" id="A0A2X1RTX3"/>
<gene>
    <name evidence="1" type="ORF">HHJ78_00410</name>
</gene>
<comment type="caution">
    <text evidence="1">The sequence shown here is derived from an EMBL/GenBank/DDBJ whole genome shotgun (WGS) entry which is preliminary data.</text>
</comment>
<accession>A0A2X1RTX3</accession>